<sequence length="305" mass="34888">MNSTSGFSTSSSSSTSSVLSEPPCVNYYSDSAETTASSNSLKDYASVSLPRIIDSNQDKVTILAETVEDYVRDIYDEQGRQSAYEALHKFLKTMEATGHLNFDAEEEPLNRNTYINHVLDEMIPSLRINKYQETSEDIWNTPLMKSMPVHRDGDEETLEEFLSKYLFTNEVDTSHQEALIGENLKSYQKILNQIEILESERSNLAYTFAYNVTSWAHSKFKQPNQSNQRNVNLYLNEKYRTLKSLYPEYTRHRTLASKMKFQDNWGKLNHKIGDDLPVVRGSVALLPSTSGYSFNLLPKRGLARN</sequence>
<evidence type="ECO:0000256" key="1">
    <source>
        <dbReference type="SAM" id="MobiDB-lite"/>
    </source>
</evidence>
<evidence type="ECO:0000313" key="5">
    <source>
        <dbReference type="Proteomes" id="UP000717996"/>
    </source>
</evidence>
<dbReference type="EMBL" id="JAANQT010005127">
    <property type="protein sequence ID" value="KAG1295814.1"/>
    <property type="molecule type" value="Genomic_DNA"/>
</dbReference>
<gene>
    <name evidence="3" type="ORF">G6F51_010078</name>
    <name evidence="2" type="ORF">G6F64_013275</name>
</gene>
<dbReference type="AlphaFoldDB" id="A0A9P6Y2J7"/>
<reference evidence="3" key="1">
    <citation type="journal article" date="2020" name="Microb. Genom.">
        <title>Genetic diversity of clinical and environmental Mucorales isolates obtained from an investigation of mucormycosis cases among solid organ transplant recipients.</title>
        <authorList>
            <person name="Nguyen M.H."/>
            <person name="Kaul D."/>
            <person name="Muto C."/>
            <person name="Cheng S.J."/>
            <person name="Richter R.A."/>
            <person name="Bruno V.M."/>
            <person name="Liu G."/>
            <person name="Beyhan S."/>
            <person name="Sundermann A.J."/>
            <person name="Mounaud S."/>
            <person name="Pasculle A.W."/>
            <person name="Nierman W.C."/>
            <person name="Driscoll E."/>
            <person name="Cumbie R."/>
            <person name="Clancy C.J."/>
            <person name="Dupont C.L."/>
        </authorList>
    </citation>
    <scope>NUCLEOTIDE SEQUENCE</scope>
    <source>
        <strain evidence="2">GL11</strain>
        <strain evidence="3">GL16</strain>
    </source>
</reference>
<organism evidence="3 5">
    <name type="scientific">Rhizopus oryzae</name>
    <name type="common">Mucormycosis agent</name>
    <name type="synonym">Rhizopus arrhizus var. delemar</name>
    <dbReference type="NCBI Taxonomy" id="64495"/>
    <lineage>
        <taxon>Eukaryota</taxon>
        <taxon>Fungi</taxon>
        <taxon>Fungi incertae sedis</taxon>
        <taxon>Mucoromycota</taxon>
        <taxon>Mucoromycotina</taxon>
        <taxon>Mucoromycetes</taxon>
        <taxon>Mucorales</taxon>
        <taxon>Mucorineae</taxon>
        <taxon>Rhizopodaceae</taxon>
        <taxon>Rhizopus</taxon>
    </lineage>
</organism>
<protein>
    <submittedName>
        <fullName evidence="3">Uncharacterized protein</fullName>
    </submittedName>
</protein>
<keyword evidence="4" id="KW-1185">Reference proteome</keyword>
<feature type="compositionally biased region" description="Low complexity" evidence="1">
    <location>
        <begin position="1"/>
        <end position="17"/>
    </location>
</feature>
<evidence type="ECO:0000313" key="4">
    <source>
        <dbReference type="Proteomes" id="UP000716291"/>
    </source>
</evidence>
<feature type="region of interest" description="Disordered" evidence="1">
    <location>
        <begin position="1"/>
        <end position="23"/>
    </location>
</feature>
<comment type="caution">
    <text evidence="3">The sequence shown here is derived from an EMBL/GenBank/DDBJ whole genome shotgun (WGS) entry which is preliminary data.</text>
</comment>
<evidence type="ECO:0000313" key="2">
    <source>
        <dbReference type="EMBL" id="KAG1295814.1"/>
    </source>
</evidence>
<proteinExistence type="predicted"/>
<dbReference type="Proteomes" id="UP000717996">
    <property type="component" value="Unassembled WGS sequence"/>
</dbReference>
<dbReference type="Proteomes" id="UP000716291">
    <property type="component" value="Unassembled WGS sequence"/>
</dbReference>
<evidence type="ECO:0000313" key="3">
    <source>
        <dbReference type="EMBL" id="KAG1537926.1"/>
    </source>
</evidence>
<name>A0A9P6Y2J7_RHIOR</name>
<accession>A0A9P6Y2J7</accession>
<dbReference type="EMBL" id="JAANIT010001993">
    <property type="protein sequence ID" value="KAG1537926.1"/>
    <property type="molecule type" value="Genomic_DNA"/>
</dbReference>